<accession>A0AAE8KFM1</accession>
<sequence length="141" mass="16682">MTRMYTYIRIDPDCYLDAEKFILELKDKGFNAKKNRIFIEEVKAKTSIKLRHKFMAILIYALDENDILIVKSLNCLGNSIYEIINIINKLDEMKIKLIILDYLNIGVTVELRKFLKLFFEFQKKIEYQSEVKRSVEKSGTS</sequence>
<dbReference type="SUPFAM" id="SSF53041">
    <property type="entry name" value="Resolvase-like"/>
    <property type="match status" value="1"/>
</dbReference>
<proteinExistence type="predicted"/>
<evidence type="ECO:0000313" key="3">
    <source>
        <dbReference type="Proteomes" id="UP000294065"/>
    </source>
</evidence>
<dbReference type="Proteomes" id="UP000294065">
    <property type="component" value="Unassembled WGS sequence"/>
</dbReference>
<gene>
    <name evidence="2" type="ORF">EXD98_13760</name>
</gene>
<reference evidence="2 3" key="1">
    <citation type="submission" date="2019-02" db="EMBL/GenBank/DDBJ databases">
        <title>The Batch Genome Submission of Acinetobacter spp. strains.</title>
        <authorList>
            <person name="Qin J."/>
            <person name="Hu Y."/>
            <person name="Ye H."/>
            <person name="Wei L."/>
            <person name="Feng Y."/>
            <person name="Zong Z."/>
        </authorList>
    </citation>
    <scope>NUCLEOTIDE SEQUENCE [LARGE SCALE GENOMIC DNA]</scope>
    <source>
        <strain evidence="2 3">WCHAP100012</strain>
    </source>
</reference>
<feature type="domain" description="Resolvase/invertase-type recombinase catalytic" evidence="1">
    <location>
        <begin position="33"/>
        <end position="107"/>
    </location>
</feature>
<dbReference type="EMBL" id="SGTH01000006">
    <property type="protein sequence ID" value="RZH26910.1"/>
    <property type="molecule type" value="Genomic_DNA"/>
</dbReference>
<dbReference type="InterPro" id="IPR006119">
    <property type="entry name" value="Resolv_N"/>
</dbReference>
<dbReference type="Gene3D" id="3.40.50.1390">
    <property type="entry name" value="Resolvase, N-terminal catalytic domain"/>
    <property type="match status" value="1"/>
</dbReference>
<evidence type="ECO:0000313" key="2">
    <source>
        <dbReference type="EMBL" id="RZH26910.1"/>
    </source>
</evidence>
<dbReference type="GO" id="GO:0003677">
    <property type="term" value="F:DNA binding"/>
    <property type="evidence" value="ECO:0007669"/>
    <property type="project" value="InterPro"/>
</dbReference>
<comment type="caution">
    <text evidence="2">The sequence shown here is derived from an EMBL/GenBank/DDBJ whole genome shotgun (WGS) entry which is preliminary data.</text>
</comment>
<dbReference type="GO" id="GO:0000150">
    <property type="term" value="F:DNA strand exchange activity"/>
    <property type="evidence" value="ECO:0007669"/>
    <property type="project" value="InterPro"/>
</dbReference>
<dbReference type="AlphaFoldDB" id="A0AAE8KFM1"/>
<dbReference type="Pfam" id="PF00239">
    <property type="entry name" value="Resolvase"/>
    <property type="match status" value="1"/>
</dbReference>
<organism evidence="2 3">
    <name type="scientific">Acinetobacter pittii</name>
    <name type="common">Acinetobacter genomosp. 3</name>
    <dbReference type="NCBI Taxonomy" id="48296"/>
    <lineage>
        <taxon>Bacteria</taxon>
        <taxon>Pseudomonadati</taxon>
        <taxon>Pseudomonadota</taxon>
        <taxon>Gammaproteobacteria</taxon>
        <taxon>Moraxellales</taxon>
        <taxon>Moraxellaceae</taxon>
        <taxon>Acinetobacter</taxon>
        <taxon>Acinetobacter calcoaceticus/baumannii complex</taxon>
    </lineage>
</organism>
<dbReference type="InterPro" id="IPR036162">
    <property type="entry name" value="Resolvase-like_N_sf"/>
</dbReference>
<name>A0AAE8KFM1_ACIPI</name>
<protein>
    <submittedName>
        <fullName evidence="2">Recombinase family protein</fullName>
    </submittedName>
</protein>
<evidence type="ECO:0000259" key="1">
    <source>
        <dbReference type="Pfam" id="PF00239"/>
    </source>
</evidence>